<dbReference type="Gene3D" id="1.10.565.10">
    <property type="entry name" value="Retinoid X Receptor"/>
    <property type="match status" value="1"/>
</dbReference>
<sequence>MKRAATLIDADGLVDRARVESWRDSLYVGLQAYCTSLGRRDGAGSSSQLHESVHLQSSSSSHSHLSVMSAPVSASASKTPLSVTPPASHDAGRFTRLLLRLPPLRTLSLKCLEQAAVLRLAVHDPTCQRLLSLIEQRNWSPTSFASPSAPLGQFPSTSIHITAATTNTSSAALVNPVTTTATTITTTSVMSRDSYPLSTSCPVDSAVTGSKYTLLQLDISANNCLDDGGKRGPEDSNIDFRSTQMNVIKEKQVNKDDGAANKEEEENNASETGNSSSQESTMLGNSSLLCDTLSSHLIGYKPTSVHSTHAISTSLASSPALSSCGLVSGSPASWTPASRPSSSNV</sequence>
<keyword evidence="3" id="KW-0675">Receptor</keyword>
<dbReference type="EMBL" id="CAAALY010110526">
    <property type="protein sequence ID" value="VEL30226.1"/>
    <property type="molecule type" value="Genomic_DNA"/>
</dbReference>
<protein>
    <recommendedName>
        <fullName evidence="7">NR LBD domain-containing protein</fullName>
    </recommendedName>
</protein>
<evidence type="ECO:0000256" key="1">
    <source>
        <dbReference type="ARBA" id="ARBA00023015"/>
    </source>
</evidence>
<name>A0A3S5BMB3_9PLAT</name>
<evidence type="ECO:0000256" key="4">
    <source>
        <dbReference type="SAM" id="MobiDB-lite"/>
    </source>
</evidence>
<evidence type="ECO:0000313" key="6">
    <source>
        <dbReference type="Proteomes" id="UP000784294"/>
    </source>
</evidence>
<feature type="region of interest" description="Disordered" evidence="4">
    <location>
        <begin position="326"/>
        <end position="345"/>
    </location>
</feature>
<feature type="region of interest" description="Disordered" evidence="4">
    <location>
        <begin position="45"/>
        <end position="69"/>
    </location>
</feature>
<evidence type="ECO:0008006" key="7">
    <source>
        <dbReference type="Google" id="ProtNLM"/>
    </source>
</evidence>
<keyword evidence="2" id="KW-0804">Transcription</keyword>
<feature type="region of interest" description="Disordered" evidence="4">
    <location>
        <begin position="250"/>
        <end position="283"/>
    </location>
</feature>
<reference evidence="5" key="1">
    <citation type="submission" date="2018-11" db="EMBL/GenBank/DDBJ databases">
        <authorList>
            <consortium name="Pathogen Informatics"/>
        </authorList>
    </citation>
    <scope>NUCLEOTIDE SEQUENCE</scope>
</reference>
<organism evidence="5 6">
    <name type="scientific">Protopolystoma xenopodis</name>
    <dbReference type="NCBI Taxonomy" id="117903"/>
    <lineage>
        <taxon>Eukaryota</taxon>
        <taxon>Metazoa</taxon>
        <taxon>Spiralia</taxon>
        <taxon>Lophotrochozoa</taxon>
        <taxon>Platyhelminthes</taxon>
        <taxon>Monogenea</taxon>
        <taxon>Polyopisthocotylea</taxon>
        <taxon>Polystomatidea</taxon>
        <taxon>Polystomatidae</taxon>
        <taxon>Protopolystoma</taxon>
    </lineage>
</organism>
<evidence type="ECO:0000256" key="3">
    <source>
        <dbReference type="ARBA" id="ARBA00023170"/>
    </source>
</evidence>
<comment type="caution">
    <text evidence="5">The sequence shown here is derived from an EMBL/GenBank/DDBJ whole genome shotgun (WGS) entry which is preliminary data.</text>
</comment>
<evidence type="ECO:0000313" key="5">
    <source>
        <dbReference type="EMBL" id="VEL30226.1"/>
    </source>
</evidence>
<feature type="compositionally biased region" description="Polar residues" evidence="4">
    <location>
        <begin position="330"/>
        <end position="345"/>
    </location>
</feature>
<accession>A0A3S5BMB3</accession>
<dbReference type="AlphaFoldDB" id="A0A3S5BMB3"/>
<proteinExistence type="predicted"/>
<dbReference type="InterPro" id="IPR035500">
    <property type="entry name" value="NHR-like_dom_sf"/>
</dbReference>
<keyword evidence="6" id="KW-1185">Reference proteome</keyword>
<feature type="compositionally biased region" description="Basic and acidic residues" evidence="4">
    <location>
        <begin position="250"/>
        <end position="262"/>
    </location>
</feature>
<gene>
    <name evidence="5" type="ORF">PXEA_LOCUS23666</name>
</gene>
<feature type="non-terminal residue" evidence="5">
    <location>
        <position position="1"/>
    </location>
</feature>
<evidence type="ECO:0000256" key="2">
    <source>
        <dbReference type="ARBA" id="ARBA00023163"/>
    </source>
</evidence>
<keyword evidence="1" id="KW-0805">Transcription regulation</keyword>
<dbReference type="SUPFAM" id="SSF48508">
    <property type="entry name" value="Nuclear receptor ligand-binding domain"/>
    <property type="match status" value="1"/>
</dbReference>
<dbReference type="Proteomes" id="UP000784294">
    <property type="component" value="Unassembled WGS sequence"/>
</dbReference>